<comment type="caution">
    <text evidence="1">The sequence shown here is derived from an EMBL/GenBank/DDBJ whole genome shotgun (WGS) entry which is preliminary data.</text>
</comment>
<reference evidence="1 2" key="1">
    <citation type="submission" date="2024-07" db="EMBL/GenBank/DDBJ databases">
        <title>Section-level genome sequencing and comparative genomics of Aspergillus sections Usti and Cavernicolus.</title>
        <authorList>
            <consortium name="Lawrence Berkeley National Laboratory"/>
            <person name="Nybo J.L."/>
            <person name="Vesth T.C."/>
            <person name="Theobald S."/>
            <person name="Frisvad J.C."/>
            <person name="Larsen T.O."/>
            <person name="Kjaerboelling I."/>
            <person name="Rothschild-Mancinelli K."/>
            <person name="Lyhne E.K."/>
            <person name="Kogle M.E."/>
            <person name="Barry K."/>
            <person name="Clum A."/>
            <person name="Na H."/>
            <person name="Ledsgaard L."/>
            <person name="Lin J."/>
            <person name="Lipzen A."/>
            <person name="Kuo A."/>
            <person name="Riley R."/>
            <person name="Mondo S."/>
            <person name="LaButti K."/>
            <person name="Haridas S."/>
            <person name="Pangalinan J."/>
            <person name="Salamov A.A."/>
            <person name="Simmons B.A."/>
            <person name="Magnuson J.K."/>
            <person name="Chen J."/>
            <person name="Drula E."/>
            <person name="Henrissat B."/>
            <person name="Wiebenga A."/>
            <person name="Lubbers R.J."/>
            <person name="Gomes A.C."/>
            <person name="Makela M.R."/>
            <person name="Stajich J."/>
            <person name="Grigoriev I.V."/>
            <person name="Mortensen U.H."/>
            <person name="De vries R.P."/>
            <person name="Baker S.E."/>
            <person name="Andersen M.R."/>
        </authorList>
    </citation>
    <scope>NUCLEOTIDE SEQUENCE [LARGE SCALE GENOMIC DNA]</scope>
    <source>
        <strain evidence="1 2">CBS 600.67</strain>
    </source>
</reference>
<name>A0ABR4HK36_9EURO</name>
<keyword evidence="2" id="KW-1185">Reference proteome</keyword>
<protein>
    <submittedName>
        <fullName evidence="1">Uncharacterized protein</fullName>
    </submittedName>
</protein>
<dbReference type="Proteomes" id="UP001610335">
    <property type="component" value="Unassembled WGS sequence"/>
</dbReference>
<gene>
    <name evidence="1" type="ORF">BDW59DRAFT_153547</name>
</gene>
<organism evidence="1 2">
    <name type="scientific">Aspergillus cavernicola</name>
    <dbReference type="NCBI Taxonomy" id="176166"/>
    <lineage>
        <taxon>Eukaryota</taxon>
        <taxon>Fungi</taxon>
        <taxon>Dikarya</taxon>
        <taxon>Ascomycota</taxon>
        <taxon>Pezizomycotina</taxon>
        <taxon>Eurotiomycetes</taxon>
        <taxon>Eurotiomycetidae</taxon>
        <taxon>Eurotiales</taxon>
        <taxon>Aspergillaceae</taxon>
        <taxon>Aspergillus</taxon>
        <taxon>Aspergillus subgen. Nidulantes</taxon>
    </lineage>
</organism>
<evidence type="ECO:0000313" key="2">
    <source>
        <dbReference type="Proteomes" id="UP001610335"/>
    </source>
</evidence>
<sequence>MLGYFLEKILSRAWLPLPTIPSLLLHLQISRLALSALQIRISIPSPQNCPRTLQVIAASAYAYSSSIKLLGIGSHRLLLFLPSPEPCSYW</sequence>
<proteinExistence type="predicted"/>
<evidence type="ECO:0000313" key="1">
    <source>
        <dbReference type="EMBL" id="KAL2815840.1"/>
    </source>
</evidence>
<accession>A0ABR4HK36</accession>
<dbReference type="EMBL" id="JBFXLS010000107">
    <property type="protein sequence ID" value="KAL2815840.1"/>
    <property type="molecule type" value="Genomic_DNA"/>
</dbReference>